<keyword evidence="5" id="KW-1185">Reference proteome</keyword>
<dbReference type="AlphaFoldDB" id="A0A2S5IVV5"/>
<sequence>MVRASLNSPAVIERAAELADQDGLEHATLAAVARSLGVRPPSLYAHVRDAAALHDGVTCLALGQLADRITEGIAGRSGKDALTALAQAHRDYMHEHPGRWDALGRRAGATAAQSAEAARLVRATGAVLRGYEIVGDDRIHATRILGGALNGFLELERAGAFSHRPPAATDTWPHLLSALHLVLSGWTANIINPQEVL</sequence>
<dbReference type="RefSeq" id="WP_104122077.1">
    <property type="nucleotide sequence ID" value="NZ_PRKW01000005.1"/>
</dbReference>
<evidence type="ECO:0000259" key="3">
    <source>
        <dbReference type="Pfam" id="PF13305"/>
    </source>
</evidence>
<evidence type="ECO:0000313" key="5">
    <source>
        <dbReference type="Proteomes" id="UP000239297"/>
    </source>
</evidence>
<comment type="caution">
    <text evidence="4">The sequence shown here is derived from an EMBL/GenBank/DDBJ whole genome shotgun (WGS) entry which is preliminary data.</text>
</comment>
<gene>
    <name evidence="4" type="ORF">C4K88_13200</name>
</gene>
<evidence type="ECO:0000256" key="1">
    <source>
        <dbReference type="ARBA" id="ARBA00023015"/>
    </source>
</evidence>
<dbReference type="Gene3D" id="1.10.357.10">
    <property type="entry name" value="Tetracycline Repressor, domain 2"/>
    <property type="match status" value="1"/>
</dbReference>
<protein>
    <submittedName>
        <fullName evidence="4">TetR family transcriptional regulator</fullName>
    </submittedName>
</protein>
<dbReference type="Proteomes" id="UP000239297">
    <property type="component" value="Unassembled WGS sequence"/>
</dbReference>
<dbReference type="Pfam" id="PF13305">
    <property type="entry name" value="TetR_C_33"/>
    <property type="match status" value="1"/>
</dbReference>
<feature type="domain" description="HTH-type transcriptional regulator MT1864/Rv1816-like C-terminal" evidence="3">
    <location>
        <begin position="82"/>
        <end position="179"/>
    </location>
</feature>
<name>A0A2S5IVV5_9MICC</name>
<dbReference type="InterPro" id="IPR009057">
    <property type="entry name" value="Homeodomain-like_sf"/>
</dbReference>
<evidence type="ECO:0000256" key="2">
    <source>
        <dbReference type="ARBA" id="ARBA00023163"/>
    </source>
</evidence>
<dbReference type="Gene3D" id="1.10.10.60">
    <property type="entry name" value="Homeodomain-like"/>
    <property type="match status" value="1"/>
</dbReference>
<proteinExistence type="predicted"/>
<keyword evidence="2" id="KW-0804">Transcription</keyword>
<dbReference type="OrthoDB" id="71867at2"/>
<reference evidence="4 5" key="1">
    <citation type="journal article" date="2014" name="Int. J. Syst. Evol. Microbiol.">
        <title>Arthrobacter pityocampae sp. nov., isolated from Thaumetopoea pityocampa (Lep., Thaumetopoeidae).</title>
        <authorList>
            <person name="Ince I.A."/>
            <person name="Demirbag Z."/>
            <person name="Kati H."/>
        </authorList>
    </citation>
    <scope>NUCLEOTIDE SEQUENCE [LARGE SCALE GENOMIC DNA]</scope>
    <source>
        <strain evidence="4 5">Tp2</strain>
    </source>
</reference>
<dbReference type="EMBL" id="PRKW01000005">
    <property type="protein sequence ID" value="PPB48675.1"/>
    <property type="molecule type" value="Genomic_DNA"/>
</dbReference>
<accession>A0A2S5IVV5</accession>
<organism evidence="4 5">
    <name type="scientific">Arthrobacter pityocampae</name>
    <dbReference type="NCBI Taxonomy" id="547334"/>
    <lineage>
        <taxon>Bacteria</taxon>
        <taxon>Bacillati</taxon>
        <taxon>Actinomycetota</taxon>
        <taxon>Actinomycetes</taxon>
        <taxon>Micrococcales</taxon>
        <taxon>Micrococcaceae</taxon>
        <taxon>Arthrobacter</taxon>
    </lineage>
</organism>
<dbReference type="InterPro" id="IPR025996">
    <property type="entry name" value="MT1864/Rv1816-like_C"/>
</dbReference>
<dbReference type="SUPFAM" id="SSF48498">
    <property type="entry name" value="Tetracyclin repressor-like, C-terminal domain"/>
    <property type="match status" value="1"/>
</dbReference>
<dbReference type="SUPFAM" id="SSF46689">
    <property type="entry name" value="Homeodomain-like"/>
    <property type="match status" value="1"/>
</dbReference>
<evidence type="ECO:0000313" key="4">
    <source>
        <dbReference type="EMBL" id="PPB48675.1"/>
    </source>
</evidence>
<dbReference type="InterPro" id="IPR036271">
    <property type="entry name" value="Tet_transcr_reg_TetR-rel_C_sf"/>
</dbReference>
<keyword evidence="1" id="KW-0805">Transcription regulation</keyword>